<keyword evidence="1" id="KW-1133">Transmembrane helix</keyword>
<dbReference type="EMBL" id="DVML01000032">
    <property type="protein sequence ID" value="HIU23024.1"/>
    <property type="molecule type" value="Genomic_DNA"/>
</dbReference>
<name>A0A9D1HV91_9BACT</name>
<reference evidence="2" key="1">
    <citation type="submission" date="2020-10" db="EMBL/GenBank/DDBJ databases">
        <authorList>
            <person name="Gilroy R."/>
        </authorList>
    </citation>
    <scope>NUCLEOTIDE SEQUENCE</scope>
    <source>
        <strain evidence="2">CHK197-8231</strain>
    </source>
</reference>
<keyword evidence="1" id="KW-0472">Membrane</keyword>
<gene>
    <name evidence="2" type="ORF">IAD49_05525</name>
</gene>
<evidence type="ECO:0000256" key="1">
    <source>
        <dbReference type="SAM" id="Phobius"/>
    </source>
</evidence>
<dbReference type="Proteomes" id="UP000824087">
    <property type="component" value="Unassembled WGS sequence"/>
</dbReference>
<accession>A0A9D1HV91</accession>
<evidence type="ECO:0000313" key="2">
    <source>
        <dbReference type="EMBL" id="HIU23024.1"/>
    </source>
</evidence>
<feature type="transmembrane region" description="Helical" evidence="1">
    <location>
        <begin position="177"/>
        <end position="195"/>
    </location>
</feature>
<sequence>MKRLRKIGSIFFALMITVCLIGAFAIQQFQIVVSENHIEESLYEADYETLFQMIELEQGTLLDQINSLVKARPWIGTSTTAILQTDLISILVKTVIENQKTNKLDHRLSKTELFTILNEHSAMIERDFKINWNSQTKEPILRQMSEDIYQLIDQIPKEVYQIVIDSSDINVLLNENISWIILLIAGVFIIGLWMLNLNRNFFLYLMIPTGLAVLYSFVFTQFFQFAIASATTPQLAFAVDLLGPYIDETVKWTEQVGWIVLGIMIGVGTIYLICTLLQMKREGSSR</sequence>
<dbReference type="AlphaFoldDB" id="A0A9D1HV91"/>
<protein>
    <submittedName>
        <fullName evidence="2">Uncharacterized protein</fullName>
    </submittedName>
</protein>
<feature type="transmembrane region" description="Helical" evidence="1">
    <location>
        <begin position="202"/>
        <end position="227"/>
    </location>
</feature>
<organism evidence="2 3">
    <name type="scientific">Candidatus Fimihabitans intestinipullorum</name>
    <dbReference type="NCBI Taxonomy" id="2840820"/>
    <lineage>
        <taxon>Bacteria</taxon>
        <taxon>Bacillati</taxon>
        <taxon>Mycoplasmatota</taxon>
        <taxon>Mycoplasmatota incertae sedis</taxon>
        <taxon>Candidatus Fimihabitans</taxon>
    </lineage>
</organism>
<reference evidence="2" key="2">
    <citation type="journal article" date="2021" name="PeerJ">
        <title>Extensive microbial diversity within the chicken gut microbiome revealed by metagenomics and culture.</title>
        <authorList>
            <person name="Gilroy R."/>
            <person name="Ravi A."/>
            <person name="Getino M."/>
            <person name="Pursley I."/>
            <person name="Horton D.L."/>
            <person name="Alikhan N.F."/>
            <person name="Baker D."/>
            <person name="Gharbi K."/>
            <person name="Hall N."/>
            <person name="Watson M."/>
            <person name="Adriaenssens E.M."/>
            <person name="Foster-Nyarko E."/>
            <person name="Jarju S."/>
            <person name="Secka A."/>
            <person name="Antonio M."/>
            <person name="Oren A."/>
            <person name="Chaudhuri R.R."/>
            <person name="La Ragione R."/>
            <person name="Hildebrand F."/>
            <person name="Pallen M.J."/>
        </authorList>
    </citation>
    <scope>NUCLEOTIDE SEQUENCE</scope>
    <source>
        <strain evidence="2">CHK197-8231</strain>
    </source>
</reference>
<keyword evidence="1" id="KW-0812">Transmembrane</keyword>
<feature type="transmembrane region" description="Helical" evidence="1">
    <location>
        <begin position="256"/>
        <end position="277"/>
    </location>
</feature>
<proteinExistence type="predicted"/>
<comment type="caution">
    <text evidence="2">The sequence shown here is derived from an EMBL/GenBank/DDBJ whole genome shotgun (WGS) entry which is preliminary data.</text>
</comment>
<evidence type="ECO:0000313" key="3">
    <source>
        <dbReference type="Proteomes" id="UP000824087"/>
    </source>
</evidence>